<feature type="binding site" evidence="15">
    <location>
        <position position="277"/>
    </location>
    <ligand>
        <name>ATP</name>
        <dbReference type="ChEBI" id="CHEBI:30616"/>
    </ligand>
</feature>
<dbReference type="EMBL" id="CAJNNV010031942">
    <property type="protein sequence ID" value="CAE8638381.1"/>
    <property type="molecule type" value="Genomic_DNA"/>
</dbReference>
<dbReference type="GO" id="GO:0046872">
    <property type="term" value="F:metal ion binding"/>
    <property type="evidence" value="ECO:0007669"/>
    <property type="project" value="UniProtKB-KW"/>
</dbReference>
<evidence type="ECO:0000256" key="17">
    <source>
        <dbReference type="PROSITE-ProRule" id="PRU10141"/>
    </source>
</evidence>
<feature type="region of interest" description="Disordered" evidence="19">
    <location>
        <begin position="136"/>
        <end position="162"/>
    </location>
</feature>
<keyword evidence="3 18" id="KW-0723">Serine/threonine-protein kinase</keyword>
<evidence type="ECO:0000259" key="20">
    <source>
        <dbReference type="PROSITE" id="PS50011"/>
    </source>
</evidence>
<evidence type="ECO:0000256" key="8">
    <source>
        <dbReference type="ARBA" id="ARBA00022777"/>
    </source>
</evidence>
<dbReference type="InterPro" id="IPR030616">
    <property type="entry name" value="Aur-like"/>
</dbReference>
<dbReference type="PROSITE" id="PS00107">
    <property type="entry name" value="PROTEIN_KINASE_ATP"/>
    <property type="match status" value="1"/>
</dbReference>
<evidence type="ECO:0000256" key="10">
    <source>
        <dbReference type="ARBA" id="ARBA00022840"/>
    </source>
</evidence>
<evidence type="ECO:0000256" key="6">
    <source>
        <dbReference type="ARBA" id="ARBA00022737"/>
    </source>
</evidence>
<keyword evidence="6" id="KW-0677">Repeat</keyword>
<comment type="similarity">
    <text evidence="11">Belongs to the protein kinase superfamily. Ser/Thr protein kinase family. CDPK subfamily.</text>
</comment>
<comment type="catalytic activity">
    <reaction evidence="13">
        <text>L-seryl-[protein] + ATP = O-phospho-L-seryl-[protein] + ADP + H(+)</text>
        <dbReference type="Rhea" id="RHEA:17989"/>
        <dbReference type="Rhea" id="RHEA-COMP:9863"/>
        <dbReference type="Rhea" id="RHEA-COMP:11604"/>
        <dbReference type="ChEBI" id="CHEBI:15378"/>
        <dbReference type="ChEBI" id="CHEBI:29999"/>
        <dbReference type="ChEBI" id="CHEBI:30616"/>
        <dbReference type="ChEBI" id="CHEBI:83421"/>
        <dbReference type="ChEBI" id="CHEBI:456216"/>
        <dbReference type="EC" id="2.7.11.1"/>
    </reaction>
</comment>
<dbReference type="InterPro" id="IPR008271">
    <property type="entry name" value="Ser/Thr_kinase_AS"/>
</dbReference>
<feature type="binding site" evidence="15">
    <location>
        <begin position="373"/>
        <end position="374"/>
    </location>
    <ligand>
        <name>ATP</name>
        <dbReference type="ChEBI" id="CHEBI:30616"/>
    </ligand>
</feature>
<evidence type="ECO:0000256" key="16">
    <source>
        <dbReference type="PIRSR" id="PIRSR630616-3"/>
    </source>
</evidence>
<dbReference type="OrthoDB" id="68483at2759"/>
<evidence type="ECO:0000256" key="3">
    <source>
        <dbReference type="ARBA" id="ARBA00022527"/>
    </source>
</evidence>
<dbReference type="EC" id="2.7.11.1" evidence="2"/>
<evidence type="ECO:0000256" key="13">
    <source>
        <dbReference type="ARBA" id="ARBA00048679"/>
    </source>
</evidence>
<dbReference type="InterPro" id="IPR011009">
    <property type="entry name" value="Kinase-like_dom_sf"/>
</dbReference>
<dbReference type="Pfam" id="PF00069">
    <property type="entry name" value="Pkinase"/>
    <property type="match status" value="1"/>
</dbReference>
<sequence length="444" mass="47578">MGNSAVVGGTGADAGARAAEEDALLCLRCHCVPRGGRGWGKRGGFSAELGDDDEPGVDVTDSVAGSEGSVGSGAGARSSGLKKGKRSSEQTTSDSNRRSGRVAFAGGQDTDGRPAPGEGEVTRSFRLRVDGKRSVSTEISVDEPDSPGRIRMRAGESAGGRATTAKLMDQVGELNPALRRPARFPSSTFLSSSSKLGPGDGGTDVCVSRSPIRRHQGALSVTHTMGVVPSASLQLIINNDGDLKDYYVLEDRTLGKGTYGVVVPAKVKSTKAPRAVKSIAKVRMKEHVGALKYEIDIMKKIDHPYIIMLYEIFEDLEKLYLVTELCRGGHLHGYVTQNGRLNESAAALAMQQLFRAVFYLHRSFICHRDLKSENLLLSESGPFGGAGANNNCLKVADFGLSCIFKPKQIFTAMVGTPSHMAPEVRARKYNFACDYWSCGVIMYY</sequence>
<accession>A0A813HKW0</accession>
<keyword evidence="7 15" id="KW-0547">Nucleotide-binding</keyword>
<keyword evidence="22" id="KW-1185">Reference proteome</keyword>
<dbReference type="PROSITE" id="PS00108">
    <property type="entry name" value="PROTEIN_KINASE_ST"/>
    <property type="match status" value="1"/>
</dbReference>
<evidence type="ECO:0000256" key="18">
    <source>
        <dbReference type="RuleBase" id="RU000304"/>
    </source>
</evidence>
<feature type="domain" description="Protein kinase" evidence="20">
    <location>
        <begin position="248"/>
        <end position="444"/>
    </location>
</feature>
<evidence type="ECO:0000256" key="4">
    <source>
        <dbReference type="ARBA" id="ARBA00022679"/>
    </source>
</evidence>
<dbReference type="Proteomes" id="UP000654075">
    <property type="component" value="Unassembled WGS sequence"/>
</dbReference>
<dbReference type="AlphaFoldDB" id="A0A813HKW0"/>
<evidence type="ECO:0000256" key="2">
    <source>
        <dbReference type="ARBA" id="ARBA00012513"/>
    </source>
</evidence>
<feature type="active site" description="Proton acceptor" evidence="14">
    <location>
        <position position="369"/>
    </location>
</feature>
<keyword evidence="10 15" id="KW-0067">ATP-binding</keyword>
<dbReference type="PANTHER" id="PTHR24350">
    <property type="entry name" value="SERINE/THREONINE-PROTEIN KINASE IAL-RELATED"/>
    <property type="match status" value="1"/>
</dbReference>
<feature type="non-terminal residue" evidence="21">
    <location>
        <position position="444"/>
    </location>
</feature>
<dbReference type="FunFam" id="3.30.200.20:FF:000315">
    <property type="entry name" value="Calcium-dependent protein kinase 3"/>
    <property type="match status" value="1"/>
</dbReference>
<dbReference type="PROSITE" id="PS50011">
    <property type="entry name" value="PROTEIN_KINASE_DOM"/>
    <property type="match status" value="1"/>
</dbReference>
<evidence type="ECO:0000313" key="22">
    <source>
        <dbReference type="Proteomes" id="UP000654075"/>
    </source>
</evidence>
<dbReference type="GO" id="GO:0005524">
    <property type="term" value="F:ATP binding"/>
    <property type="evidence" value="ECO:0007669"/>
    <property type="project" value="UniProtKB-UniRule"/>
</dbReference>
<name>A0A813HKW0_POLGL</name>
<comment type="cofactor">
    <cofactor evidence="1">
        <name>Mg(2+)</name>
        <dbReference type="ChEBI" id="CHEBI:18420"/>
    </cofactor>
</comment>
<evidence type="ECO:0000256" key="11">
    <source>
        <dbReference type="ARBA" id="ARBA00024334"/>
    </source>
</evidence>
<comment type="caution">
    <text evidence="21">The sequence shown here is derived from an EMBL/GenBank/DDBJ whole genome shotgun (WGS) entry which is preliminary data.</text>
</comment>
<comment type="catalytic activity">
    <reaction evidence="12">
        <text>L-threonyl-[protein] + ATP = O-phospho-L-threonyl-[protein] + ADP + H(+)</text>
        <dbReference type="Rhea" id="RHEA:46608"/>
        <dbReference type="Rhea" id="RHEA-COMP:11060"/>
        <dbReference type="Rhea" id="RHEA-COMP:11605"/>
        <dbReference type="ChEBI" id="CHEBI:15378"/>
        <dbReference type="ChEBI" id="CHEBI:30013"/>
        <dbReference type="ChEBI" id="CHEBI:30616"/>
        <dbReference type="ChEBI" id="CHEBI:61977"/>
        <dbReference type="ChEBI" id="CHEBI:456216"/>
        <dbReference type="EC" id="2.7.11.1"/>
    </reaction>
</comment>
<keyword evidence="4" id="KW-0808">Transferase</keyword>
<dbReference type="InterPro" id="IPR000719">
    <property type="entry name" value="Prot_kinase_dom"/>
</dbReference>
<feature type="region of interest" description="Disordered" evidence="19">
    <location>
        <begin position="46"/>
        <end position="124"/>
    </location>
</feature>
<keyword evidence="8" id="KW-0418">Kinase</keyword>
<keyword evidence="9" id="KW-0106">Calcium</keyword>
<protein>
    <recommendedName>
        <fullName evidence="2">non-specific serine/threonine protein kinase</fullName>
        <ecNumber evidence="2">2.7.11.1</ecNumber>
    </recommendedName>
</protein>
<evidence type="ECO:0000256" key="7">
    <source>
        <dbReference type="ARBA" id="ARBA00022741"/>
    </source>
</evidence>
<feature type="binding site" evidence="15">
    <location>
        <position position="397"/>
    </location>
    <ligand>
        <name>ATP</name>
        <dbReference type="ChEBI" id="CHEBI:30616"/>
    </ligand>
</feature>
<dbReference type="SMART" id="SM00220">
    <property type="entry name" value="S_TKc"/>
    <property type="match status" value="1"/>
</dbReference>
<reference evidence="21" key="1">
    <citation type="submission" date="2021-02" db="EMBL/GenBank/DDBJ databases">
        <authorList>
            <person name="Dougan E. K."/>
            <person name="Rhodes N."/>
            <person name="Thang M."/>
            <person name="Chan C."/>
        </authorList>
    </citation>
    <scope>NUCLEOTIDE SEQUENCE</scope>
</reference>
<dbReference type="GO" id="GO:0004674">
    <property type="term" value="F:protein serine/threonine kinase activity"/>
    <property type="evidence" value="ECO:0007669"/>
    <property type="project" value="UniProtKB-KW"/>
</dbReference>
<gene>
    <name evidence="21" type="ORF">PGLA1383_LOCUS53568</name>
</gene>
<evidence type="ECO:0000313" key="21">
    <source>
        <dbReference type="EMBL" id="CAE8638381.1"/>
    </source>
</evidence>
<evidence type="ECO:0000256" key="1">
    <source>
        <dbReference type="ARBA" id="ARBA00001946"/>
    </source>
</evidence>
<dbReference type="InterPro" id="IPR017441">
    <property type="entry name" value="Protein_kinase_ATP_BS"/>
</dbReference>
<evidence type="ECO:0000256" key="14">
    <source>
        <dbReference type="PIRSR" id="PIRSR630616-1"/>
    </source>
</evidence>
<evidence type="ECO:0000256" key="9">
    <source>
        <dbReference type="ARBA" id="ARBA00022837"/>
    </source>
</evidence>
<feature type="cross-link" description="Glycyl lysine isopeptide (Lys-Gly) (interchain with G-Cter in SUMO2)" evidence="16">
    <location>
        <position position="371"/>
    </location>
</feature>
<evidence type="ECO:0000256" key="19">
    <source>
        <dbReference type="SAM" id="MobiDB-lite"/>
    </source>
</evidence>
<evidence type="ECO:0000256" key="12">
    <source>
        <dbReference type="ARBA" id="ARBA00047899"/>
    </source>
</evidence>
<dbReference type="SUPFAM" id="SSF56112">
    <property type="entry name" value="Protein kinase-like (PK-like)"/>
    <property type="match status" value="1"/>
</dbReference>
<feature type="binding site" evidence="17">
    <location>
        <position position="281"/>
    </location>
    <ligand>
        <name>ATP</name>
        <dbReference type="ChEBI" id="CHEBI:30616"/>
    </ligand>
</feature>
<dbReference type="Gene3D" id="1.10.510.10">
    <property type="entry name" value="Transferase(Phosphotransferase) domain 1"/>
    <property type="match status" value="1"/>
</dbReference>
<evidence type="ECO:0000256" key="15">
    <source>
        <dbReference type="PIRSR" id="PIRSR630616-2"/>
    </source>
</evidence>
<organism evidence="21 22">
    <name type="scientific">Polarella glacialis</name>
    <name type="common">Dinoflagellate</name>
    <dbReference type="NCBI Taxonomy" id="89957"/>
    <lineage>
        <taxon>Eukaryota</taxon>
        <taxon>Sar</taxon>
        <taxon>Alveolata</taxon>
        <taxon>Dinophyceae</taxon>
        <taxon>Suessiales</taxon>
        <taxon>Suessiaceae</taxon>
        <taxon>Polarella</taxon>
    </lineage>
</organism>
<proteinExistence type="inferred from homology"/>
<keyword evidence="5" id="KW-0479">Metal-binding</keyword>
<evidence type="ECO:0000256" key="5">
    <source>
        <dbReference type="ARBA" id="ARBA00022723"/>
    </source>
</evidence>